<name>A0A8H6I0Q1_9AGAR</name>
<evidence type="ECO:0000313" key="3">
    <source>
        <dbReference type="Proteomes" id="UP000521943"/>
    </source>
</evidence>
<accession>A0A8H6I0Q1</accession>
<organism evidence="2 3">
    <name type="scientific">Ephemerocybe angulata</name>
    <dbReference type="NCBI Taxonomy" id="980116"/>
    <lineage>
        <taxon>Eukaryota</taxon>
        <taxon>Fungi</taxon>
        <taxon>Dikarya</taxon>
        <taxon>Basidiomycota</taxon>
        <taxon>Agaricomycotina</taxon>
        <taxon>Agaricomycetes</taxon>
        <taxon>Agaricomycetidae</taxon>
        <taxon>Agaricales</taxon>
        <taxon>Agaricineae</taxon>
        <taxon>Psathyrellaceae</taxon>
        <taxon>Ephemerocybe</taxon>
    </lineage>
</organism>
<gene>
    <name evidence="2" type="ORF">DFP72DRAFT_897555</name>
</gene>
<feature type="transmembrane region" description="Helical" evidence="1">
    <location>
        <begin position="21"/>
        <end position="46"/>
    </location>
</feature>
<comment type="caution">
    <text evidence="2">The sequence shown here is derived from an EMBL/GenBank/DDBJ whole genome shotgun (WGS) entry which is preliminary data.</text>
</comment>
<sequence length="92" mass="10301">MRFSPSHFSTRHDRQAERFEAALWCGLRSLMNGASWLLFGVILTFHLSRYSSKPAFLSLTAFGDSLPAFLSSLFDCLLYTSPLLLVYSSSGT</sequence>
<proteinExistence type="predicted"/>
<reference evidence="2 3" key="1">
    <citation type="submission" date="2020-07" db="EMBL/GenBank/DDBJ databases">
        <title>Comparative genomics of pyrophilous fungi reveals a link between fire events and developmental genes.</title>
        <authorList>
            <consortium name="DOE Joint Genome Institute"/>
            <person name="Steindorff A.S."/>
            <person name="Carver A."/>
            <person name="Calhoun S."/>
            <person name="Stillman K."/>
            <person name="Liu H."/>
            <person name="Lipzen A."/>
            <person name="Pangilinan J."/>
            <person name="Labutti K."/>
            <person name="Bruns T.D."/>
            <person name="Grigoriev I.V."/>
        </authorList>
    </citation>
    <scope>NUCLEOTIDE SEQUENCE [LARGE SCALE GENOMIC DNA]</scope>
    <source>
        <strain evidence="2 3">CBS 144469</strain>
    </source>
</reference>
<evidence type="ECO:0000313" key="2">
    <source>
        <dbReference type="EMBL" id="KAF6755236.1"/>
    </source>
</evidence>
<keyword evidence="1" id="KW-1133">Transmembrane helix</keyword>
<evidence type="ECO:0000256" key="1">
    <source>
        <dbReference type="SAM" id="Phobius"/>
    </source>
</evidence>
<keyword evidence="3" id="KW-1185">Reference proteome</keyword>
<dbReference type="EMBL" id="JACGCI010000031">
    <property type="protein sequence ID" value="KAF6755236.1"/>
    <property type="molecule type" value="Genomic_DNA"/>
</dbReference>
<keyword evidence="1" id="KW-0812">Transmembrane</keyword>
<feature type="transmembrane region" description="Helical" evidence="1">
    <location>
        <begin position="66"/>
        <end position="87"/>
    </location>
</feature>
<dbReference type="Proteomes" id="UP000521943">
    <property type="component" value="Unassembled WGS sequence"/>
</dbReference>
<keyword evidence="1" id="KW-0472">Membrane</keyword>
<protein>
    <submittedName>
        <fullName evidence="2">Uncharacterized protein</fullName>
    </submittedName>
</protein>
<dbReference type="AlphaFoldDB" id="A0A8H6I0Q1"/>